<proteinExistence type="predicted"/>
<dbReference type="AlphaFoldDB" id="A0A0C3AB95"/>
<evidence type="ECO:0000256" key="3">
    <source>
        <dbReference type="SAM" id="SignalP"/>
    </source>
</evidence>
<dbReference type="Proteomes" id="UP000053989">
    <property type="component" value="Unassembled WGS sequence"/>
</dbReference>
<accession>A0A0C3AB95</accession>
<keyword evidence="1" id="KW-0175">Coiled coil</keyword>
<feature type="signal peptide" evidence="3">
    <location>
        <begin position="1"/>
        <end position="17"/>
    </location>
</feature>
<evidence type="ECO:0000313" key="5">
    <source>
        <dbReference type="Proteomes" id="UP000053989"/>
    </source>
</evidence>
<dbReference type="OrthoDB" id="10250120at2759"/>
<dbReference type="EMBL" id="KN822045">
    <property type="protein sequence ID" value="KIM62162.1"/>
    <property type="molecule type" value="Genomic_DNA"/>
</dbReference>
<dbReference type="STRING" id="1036808.A0A0C3AB95"/>
<evidence type="ECO:0000313" key="4">
    <source>
        <dbReference type="EMBL" id="KIM62162.1"/>
    </source>
</evidence>
<dbReference type="GO" id="GO:0032511">
    <property type="term" value="P:late endosome to vacuole transport via multivesicular body sorting pathway"/>
    <property type="evidence" value="ECO:0007669"/>
    <property type="project" value="TreeGrafter"/>
</dbReference>
<dbReference type="PANTHER" id="PTHR22761:SF96">
    <property type="entry name" value="BCDNA.GH08385"/>
    <property type="match status" value="1"/>
</dbReference>
<reference evidence="4 5" key="1">
    <citation type="submission" date="2014-04" db="EMBL/GenBank/DDBJ databases">
        <authorList>
            <consortium name="DOE Joint Genome Institute"/>
            <person name="Kuo A."/>
            <person name="Kohler A."/>
            <person name="Nagy L.G."/>
            <person name="Floudas D."/>
            <person name="Copeland A."/>
            <person name="Barry K.W."/>
            <person name="Cichocki N."/>
            <person name="Veneault-Fourrey C."/>
            <person name="LaButti K."/>
            <person name="Lindquist E.A."/>
            <person name="Lipzen A."/>
            <person name="Lundell T."/>
            <person name="Morin E."/>
            <person name="Murat C."/>
            <person name="Sun H."/>
            <person name="Tunlid A."/>
            <person name="Henrissat B."/>
            <person name="Grigoriev I.V."/>
            <person name="Hibbett D.S."/>
            <person name="Martin F."/>
            <person name="Nordberg H.P."/>
            <person name="Cantor M.N."/>
            <person name="Hua S.X."/>
        </authorList>
    </citation>
    <scope>NUCLEOTIDE SEQUENCE [LARGE SCALE GENOMIC DNA]</scope>
    <source>
        <strain evidence="4 5">Foug A</strain>
    </source>
</reference>
<feature type="coiled-coil region" evidence="1">
    <location>
        <begin position="408"/>
        <end position="442"/>
    </location>
</feature>
<dbReference type="PANTHER" id="PTHR22761">
    <property type="entry name" value="CHARGED MULTIVESICULAR BODY PROTEIN"/>
    <property type="match status" value="1"/>
</dbReference>
<dbReference type="GO" id="GO:0009898">
    <property type="term" value="C:cytoplasmic side of plasma membrane"/>
    <property type="evidence" value="ECO:0007669"/>
    <property type="project" value="TreeGrafter"/>
</dbReference>
<organism evidence="4 5">
    <name type="scientific">Scleroderma citrinum Foug A</name>
    <dbReference type="NCBI Taxonomy" id="1036808"/>
    <lineage>
        <taxon>Eukaryota</taxon>
        <taxon>Fungi</taxon>
        <taxon>Dikarya</taxon>
        <taxon>Basidiomycota</taxon>
        <taxon>Agaricomycotina</taxon>
        <taxon>Agaricomycetes</taxon>
        <taxon>Agaricomycetidae</taxon>
        <taxon>Boletales</taxon>
        <taxon>Sclerodermatineae</taxon>
        <taxon>Sclerodermataceae</taxon>
        <taxon>Scleroderma</taxon>
    </lineage>
</organism>
<keyword evidence="5" id="KW-1185">Reference proteome</keyword>
<dbReference type="Pfam" id="PF03357">
    <property type="entry name" value="Snf7"/>
    <property type="match status" value="1"/>
</dbReference>
<dbReference type="InParanoid" id="A0A0C3AB95"/>
<protein>
    <recommendedName>
        <fullName evidence="6">Charged multivesicular body protein 7</fullName>
    </recommendedName>
</protein>
<reference evidence="5" key="2">
    <citation type="submission" date="2015-01" db="EMBL/GenBank/DDBJ databases">
        <title>Evolutionary Origins and Diversification of the Mycorrhizal Mutualists.</title>
        <authorList>
            <consortium name="DOE Joint Genome Institute"/>
            <consortium name="Mycorrhizal Genomics Consortium"/>
            <person name="Kohler A."/>
            <person name="Kuo A."/>
            <person name="Nagy L.G."/>
            <person name="Floudas D."/>
            <person name="Copeland A."/>
            <person name="Barry K.W."/>
            <person name="Cichocki N."/>
            <person name="Veneault-Fourrey C."/>
            <person name="LaButti K."/>
            <person name="Lindquist E.A."/>
            <person name="Lipzen A."/>
            <person name="Lundell T."/>
            <person name="Morin E."/>
            <person name="Murat C."/>
            <person name="Riley R."/>
            <person name="Ohm R."/>
            <person name="Sun H."/>
            <person name="Tunlid A."/>
            <person name="Henrissat B."/>
            <person name="Grigoriev I.V."/>
            <person name="Hibbett D.S."/>
            <person name="Martin F."/>
        </authorList>
    </citation>
    <scope>NUCLEOTIDE SEQUENCE [LARGE SCALE GENOMIC DNA]</scope>
    <source>
        <strain evidence="5">Foug A</strain>
    </source>
</reference>
<dbReference type="HOGENOM" id="CLU_021165_1_0_1"/>
<dbReference type="FunCoup" id="A0A0C3AB95">
    <property type="interactions" value="59"/>
</dbReference>
<name>A0A0C3AB95_9AGAM</name>
<evidence type="ECO:0000256" key="2">
    <source>
        <dbReference type="SAM" id="MobiDB-lite"/>
    </source>
</evidence>
<sequence>MFMASASASLLLSSCSTYTTTSKSRLQSLYSDVSRQKHSNPTSYHAHVDWWKRTLEELVSRGWQAENTSPRKGKGIETEENPDNWSNKLVLGARRSLVDRLRYDGIGKPLGLGHTVADLRQTDALIALSQFLSSTASIYDPGWLPYRFASFFIGKPLWWAMEQFDLVKSEDSYSEAEIWKRVEGDYVLLKLVERAADVVDDSRGGMTLADSLHTVESFRNEFGSRVLPGVTLSETDTKVLLKYLERDRRILVCDQDVIKFITAGREEEVTVIDCGILELKTAVNNLQAQVVRIQHKIDETTTRISAALRQQQKSVALAHLRFKKSLEEVLTKRLGALQNLESTLMSVEMAAGDIEIMKTYEKSTTTLQAILSHPSLQRERVEETMDALAAANATAREVDDAIKIGSDMAAAEIDDSDLEAELKELVKEVENEKEEAEEWTVLEKLQSTAVPEHNPVQSPPMLDQHPVAAV</sequence>
<gene>
    <name evidence="4" type="ORF">SCLCIDRAFT_849160</name>
</gene>
<evidence type="ECO:0000256" key="1">
    <source>
        <dbReference type="SAM" id="Coils"/>
    </source>
</evidence>
<feature type="region of interest" description="Disordered" evidence="2">
    <location>
        <begin position="445"/>
        <end position="470"/>
    </location>
</feature>
<dbReference type="GO" id="GO:0000815">
    <property type="term" value="C:ESCRT III complex"/>
    <property type="evidence" value="ECO:0007669"/>
    <property type="project" value="TreeGrafter"/>
</dbReference>
<dbReference type="GO" id="GO:0005771">
    <property type="term" value="C:multivesicular body"/>
    <property type="evidence" value="ECO:0007669"/>
    <property type="project" value="TreeGrafter"/>
</dbReference>
<feature type="chain" id="PRO_5002160955" description="Charged multivesicular body protein 7" evidence="3">
    <location>
        <begin position="18"/>
        <end position="470"/>
    </location>
</feature>
<dbReference type="GO" id="GO:0006900">
    <property type="term" value="P:vesicle budding from membrane"/>
    <property type="evidence" value="ECO:0007669"/>
    <property type="project" value="TreeGrafter"/>
</dbReference>
<feature type="coiled-coil region" evidence="1">
    <location>
        <begin position="276"/>
        <end position="303"/>
    </location>
</feature>
<evidence type="ECO:0008006" key="6">
    <source>
        <dbReference type="Google" id="ProtNLM"/>
    </source>
</evidence>
<keyword evidence="3" id="KW-0732">Signal</keyword>
<dbReference type="InterPro" id="IPR005024">
    <property type="entry name" value="Snf7_fam"/>
</dbReference>